<accession>A0A7H4MWV2</accession>
<evidence type="ECO:0000313" key="3">
    <source>
        <dbReference type="Proteomes" id="UP000255050"/>
    </source>
</evidence>
<proteinExistence type="predicted"/>
<comment type="caution">
    <text evidence="2">The sequence shown here is derived from an EMBL/GenBank/DDBJ whole genome shotgun (WGS) entry which is preliminary data.</text>
</comment>
<gene>
    <name evidence="2" type="primary">mdtD_2</name>
    <name evidence="2" type="ORF">NCTC11694_07180</name>
</gene>
<name>A0A7H4MWV2_9ENTR</name>
<protein>
    <submittedName>
        <fullName evidence="2">Major facilitator superfamily permease</fullName>
    </submittedName>
</protein>
<reference evidence="2 3" key="1">
    <citation type="submission" date="2018-06" db="EMBL/GenBank/DDBJ databases">
        <authorList>
            <consortium name="Pathogen Informatics"/>
            <person name="Doyle S."/>
        </authorList>
    </citation>
    <scope>NUCLEOTIDE SEQUENCE [LARGE SCALE GENOMIC DNA]</scope>
    <source>
        <strain evidence="2 3">NCTC11694</strain>
    </source>
</reference>
<organism evidence="2 3">
    <name type="scientific">Klebsiella michiganensis</name>
    <dbReference type="NCBI Taxonomy" id="1134687"/>
    <lineage>
        <taxon>Bacteria</taxon>
        <taxon>Pseudomonadati</taxon>
        <taxon>Pseudomonadota</taxon>
        <taxon>Gammaproteobacteria</taxon>
        <taxon>Enterobacterales</taxon>
        <taxon>Enterobacteriaceae</taxon>
        <taxon>Klebsiella/Raoultella group</taxon>
        <taxon>Klebsiella</taxon>
    </lineage>
</organism>
<evidence type="ECO:0000256" key="1">
    <source>
        <dbReference type="SAM" id="Phobius"/>
    </source>
</evidence>
<keyword evidence="1" id="KW-0472">Membrane</keyword>
<dbReference type="EMBL" id="UGJR01000006">
    <property type="protein sequence ID" value="STT07565.1"/>
    <property type="molecule type" value="Genomic_DNA"/>
</dbReference>
<evidence type="ECO:0000313" key="2">
    <source>
        <dbReference type="EMBL" id="STT07565.1"/>
    </source>
</evidence>
<feature type="transmembrane region" description="Helical" evidence="1">
    <location>
        <begin position="83"/>
        <end position="106"/>
    </location>
</feature>
<dbReference type="Proteomes" id="UP000255050">
    <property type="component" value="Unassembled WGS sequence"/>
</dbReference>
<keyword evidence="1" id="KW-0812">Transmembrane</keyword>
<feature type="transmembrane region" description="Helical" evidence="1">
    <location>
        <begin position="55"/>
        <end position="77"/>
    </location>
</feature>
<dbReference type="InterPro" id="IPR036259">
    <property type="entry name" value="MFS_trans_sf"/>
</dbReference>
<dbReference type="SUPFAM" id="SSF103473">
    <property type="entry name" value="MFS general substrate transporter"/>
    <property type="match status" value="1"/>
</dbReference>
<keyword evidence="1" id="KW-1133">Transmembrane helix</keyword>
<dbReference type="Gene3D" id="1.20.1720.10">
    <property type="entry name" value="Multidrug resistance protein D"/>
    <property type="match status" value="1"/>
</dbReference>
<dbReference type="AlphaFoldDB" id="A0A7H4MWV2"/>
<sequence length="137" mass="14988">MSSQQIYLFGITTSHLVTPLPRRSESLRTVYGFNRFIAGRNAPAGTLWLREDSGLALLVASAFFMEFLDGTVIATALPDMAKAFGVTAIDLNIGISAYLLTLAVLIRPTAGLRSVLAHETSLLWHCAFLRFHPCYAV</sequence>